<evidence type="ECO:0000259" key="1">
    <source>
        <dbReference type="Pfam" id="PF13524"/>
    </source>
</evidence>
<keyword evidence="3" id="KW-1185">Reference proteome</keyword>
<proteinExistence type="predicted"/>
<dbReference type="InterPro" id="IPR055259">
    <property type="entry name" value="YkvP/CgeB_Glyco_trans-like"/>
</dbReference>
<feature type="domain" description="Spore protein YkvP/CgeB glycosyl transferase-like" evidence="1">
    <location>
        <begin position="238"/>
        <end position="379"/>
    </location>
</feature>
<dbReference type="SUPFAM" id="SSF53756">
    <property type="entry name" value="UDP-Glycosyltransferase/glycogen phosphorylase"/>
    <property type="match status" value="1"/>
</dbReference>
<protein>
    <recommendedName>
        <fullName evidence="1">Spore protein YkvP/CgeB glycosyl transferase-like domain-containing protein</fullName>
    </recommendedName>
</protein>
<dbReference type="KEGG" id="ahb:bsdtb5_07070"/>
<dbReference type="EMBL" id="AP024169">
    <property type="protein sequence ID" value="BCN29412.1"/>
    <property type="molecule type" value="Genomic_DNA"/>
</dbReference>
<dbReference type="RefSeq" id="WP_271714691.1">
    <property type="nucleotide sequence ID" value="NZ_AP024169.1"/>
</dbReference>
<sequence>MKKIILFTGGIETQEYFSLQLANAFTKIGHEIFLFDLNEEEKSFTALCNFIEPCNTIMLTFNFHGLNNEECFYQDGKIFWDEVSIPCYNIVLDHPFYYHTLISNVPPLYTHISIDLGHEAYMKRFYPYITRGPFLPLAGTEIEHKPWVERSKDIVFTGNYTPPKNFDEYITRLNEDYTVFYHGIIDDLIAHPDQDMDSVFVKHLTREMNDLSDDNLKLCMENMIFIDLYVRFYFRGLVVRTLAESGYQVHVYGGGWDLLECNYPENIILGGPLDSEGCLKVIADSKISLNVMPWFKNGAHDRVFNSMLNGALCVSDDSIWMRENIIDGEEIIYYSLKEINKLPSIINKILSNPDKGETITKAAYQKVKTFHTWDSRAKVLSNLFSI</sequence>
<evidence type="ECO:0000313" key="3">
    <source>
        <dbReference type="Proteomes" id="UP000595897"/>
    </source>
</evidence>
<dbReference type="Proteomes" id="UP000595897">
    <property type="component" value="Chromosome"/>
</dbReference>
<dbReference type="AlphaFoldDB" id="A0A7R7EII0"/>
<name>A0A7R7EII0_9FIRM</name>
<reference evidence="2 3" key="1">
    <citation type="submission" date="2020-11" db="EMBL/GenBank/DDBJ databases">
        <title>Draft genome sequencing of a Lachnospiraceae strain isolated from anoxic soil subjected to BSD treatment.</title>
        <authorList>
            <person name="Uek A."/>
            <person name="Tonouchi A."/>
        </authorList>
    </citation>
    <scope>NUCLEOTIDE SEQUENCE [LARGE SCALE GENOMIC DNA]</scope>
    <source>
        <strain evidence="2 3">TB5</strain>
    </source>
</reference>
<organism evidence="2 3">
    <name type="scientific">Anaeromicropila herbilytica</name>
    <dbReference type="NCBI Taxonomy" id="2785025"/>
    <lineage>
        <taxon>Bacteria</taxon>
        <taxon>Bacillati</taxon>
        <taxon>Bacillota</taxon>
        <taxon>Clostridia</taxon>
        <taxon>Lachnospirales</taxon>
        <taxon>Lachnospiraceae</taxon>
        <taxon>Anaeromicropila</taxon>
    </lineage>
</organism>
<accession>A0A7R7EII0</accession>
<evidence type="ECO:0000313" key="2">
    <source>
        <dbReference type="EMBL" id="BCN29412.1"/>
    </source>
</evidence>
<dbReference type="Pfam" id="PF13524">
    <property type="entry name" value="Glyco_trans_1_2"/>
    <property type="match status" value="1"/>
</dbReference>
<gene>
    <name evidence="2" type="ORF">bsdtb5_07070</name>
</gene>